<dbReference type="EMBL" id="JAYKXP010000021">
    <property type="protein sequence ID" value="KAK7047151.1"/>
    <property type="molecule type" value="Genomic_DNA"/>
</dbReference>
<evidence type="ECO:0000313" key="2">
    <source>
        <dbReference type="EMBL" id="KAK7047151.1"/>
    </source>
</evidence>
<keyword evidence="1" id="KW-0732">Signal</keyword>
<comment type="caution">
    <text evidence="2">The sequence shown here is derived from an EMBL/GenBank/DDBJ whole genome shotgun (WGS) entry which is preliminary data.</text>
</comment>
<dbReference type="Proteomes" id="UP001383192">
    <property type="component" value="Unassembled WGS sequence"/>
</dbReference>
<dbReference type="AlphaFoldDB" id="A0AAW0D489"/>
<evidence type="ECO:0000313" key="3">
    <source>
        <dbReference type="Proteomes" id="UP001383192"/>
    </source>
</evidence>
<protein>
    <submittedName>
        <fullName evidence="2">Uncharacterized protein</fullName>
    </submittedName>
</protein>
<accession>A0AAW0D489</accession>
<reference evidence="2 3" key="1">
    <citation type="submission" date="2024-01" db="EMBL/GenBank/DDBJ databases">
        <title>A draft genome for a cacao thread blight-causing isolate of Paramarasmius palmivorus.</title>
        <authorList>
            <person name="Baruah I.K."/>
            <person name="Bukari Y."/>
            <person name="Amoako-Attah I."/>
            <person name="Meinhardt L.W."/>
            <person name="Bailey B.A."/>
            <person name="Cohen S.P."/>
        </authorList>
    </citation>
    <scope>NUCLEOTIDE SEQUENCE [LARGE SCALE GENOMIC DNA]</scope>
    <source>
        <strain evidence="2 3">GH-12</strain>
    </source>
</reference>
<feature type="signal peptide" evidence="1">
    <location>
        <begin position="1"/>
        <end position="18"/>
    </location>
</feature>
<proteinExistence type="predicted"/>
<name>A0AAW0D489_9AGAR</name>
<gene>
    <name evidence="2" type="ORF">VNI00_006816</name>
</gene>
<keyword evidence="3" id="KW-1185">Reference proteome</keyword>
<organism evidence="2 3">
    <name type="scientific">Paramarasmius palmivorus</name>
    <dbReference type="NCBI Taxonomy" id="297713"/>
    <lineage>
        <taxon>Eukaryota</taxon>
        <taxon>Fungi</taxon>
        <taxon>Dikarya</taxon>
        <taxon>Basidiomycota</taxon>
        <taxon>Agaricomycotina</taxon>
        <taxon>Agaricomycetes</taxon>
        <taxon>Agaricomycetidae</taxon>
        <taxon>Agaricales</taxon>
        <taxon>Marasmiineae</taxon>
        <taxon>Marasmiaceae</taxon>
        <taxon>Paramarasmius</taxon>
    </lineage>
</organism>
<feature type="chain" id="PRO_5043799355" evidence="1">
    <location>
        <begin position="19"/>
        <end position="277"/>
    </location>
</feature>
<evidence type="ECO:0000256" key="1">
    <source>
        <dbReference type="SAM" id="SignalP"/>
    </source>
</evidence>
<sequence length="277" mass="28368">MFSLRVLTSCVFVSAVVAHVDINWPRGQWTFTEEQQEQGGVCGGGQTDTAWAYNTVDPFISISGDSKELVTVKLVTANSTDASSLPQINDANVFNVTLAENVEISDSGNLCFDVSLPSFAPGVQGIIYVAATDPESGRNVSTCASVVFVPSSLDGEPVNLPTPTTPTGNTIARTAQRFLRDQAATATAMAITLSSEHCDAGCSDAEVEAAAKECAAKHCSETCSEAEVEAAASQCASGNSTGTSDASSSSTSQNGGSVLRAGVLAAAMGVLAVVLAL</sequence>